<feature type="compositionally biased region" description="Low complexity" evidence="4">
    <location>
        <begin position="745"/>
        <end position="757"/>
    </location>
</feature>
<keyword evidence="2" id="KW-0547">Nucleotide-binding</keyword>
<sequence>MTGSVTGVLKLLGKRPHSRWECWRRLQLQDYDDERLRVMLLRLIERNNLQIDGGPESPYPLMVARRVGRGRNTDGFGNIHEIKLAFEQTLERQAYRLKQAQLGALRLGDISTASRPDESEAKSTNDDSEAVLTMEDFMGPEPAELWEESAAWKKLDRMAGLEDVKKAVRSLMRLSKTNYRRELQGKEPLQMSLNRLFLGPSGTGKTTVAKLYGEILGELGLVSSKEVIITTPSDFIGPYTGQTEQRTSSIIESAAGKALIIDDAHTFFTRDETSFLGDDLDSFRRACIDTLVSRIHNRPGEDRSVILIGYADKMEDMFQKCNPGLKRRFPLEEAFRFHDYDDKQLNEILRIKMAKEEITASKKAMDVAAEVLRRARDRPNFGNGGDVDNLLNQAKARFRERKAAEKEKQAKGEGDAGQGAAGANGEVVHHDDEDGDRDFLEEEDRVVIALEPQDFDPEWDRGINPESGGKASSLFDGLLGFDEIRKQFEGYQLMAANMRRRGKDPRESIPFTYVFKGPPGTGKTHTARIMGKMFYRMGFLSTDEVVECSASHMIGQYSGQTAPKVVSLLDSALGKVLFIDEAYRLTSSRGGRGFESEAIGELVDCMTKPRYLRRMIIILAGYNKDMSQLLKSNAGLRGRFPTEIRFRPMDEGLSRDHLMKLLSKQDITIHDEKPASSDEHETVLRLFYKLGVTEGWSNGRDIQSLANVITAEVYKRIPPTPVESDGNSESEGVIGSVKGEEKETSTSAGAGADADASNLDSLHISTKDLIKFLKDLLRERIKAAGSGDNSGNQFSGAAQ</sequence>
<comment type="caution">
    <text evidence="6">The sequence shown here is derived from an EMBL/GenBank/DDBJ whole genome shotgun (WGS) entry which is preliminary data.</text>
</comment>
<feature type="region of interest" description="Disordered" evidence="4">
    <location>
        <begin position="111"/>
        <end position="130"/>
    </location>
</feature>
<dbReference type="SMART" id="SM00382">
    <property type="entry name" value="AAA"/>
    <property type="match status" value="2"/>
</dbReference>
<dbReference type="RefSeq" id="XP_062662438.1">
    <property type="nucleotide sequence ID" value="XM_062808886.1"/>
</dbReference>
<evidence type="ECO:0000256" key="2">
    <source>
        <dbReference type="ARBA" id="ARBA00022741"/>
    </source>
</evidence>
<evidence type="ECO:0000256" key="1">
    <source>
        <dbReference type="ARBA" id="ARBA00010378"/>
    </source>
</evidence>
<feature type="region of interest" description="Disordered" evidence="4">
    <location>
        <begin position="400"/>
        <end position="435"/>
    </location>
</feature>
<dbReference type="Pfam" id="PF00004">
    <property type="entry name" value="AAA"/>
    <property type="match status" value="2"/>
</dbReference>
<dbReference type="InterPro" id="IPR050773">
    <property type="entry name" value="CbxX/CfxQ_RuBisCO_ESX"/>
</dbReference>
<dbReference type="InterPro" id="IPR003593">
    <property type="entry name" value="AAA+_ATPase"/>
</dbReference>
<evidence type="ECO:0000259" key="5">
    <source>
        <dbReference type="SMART" id="SM00382"/>
    </source>
</evidence>
<dbReference type="CDD" id="cd00009">
    <property type="entry name" value="AAA"/>
    <property type="match status" value="1"/>
</dbReference>
<dbReference type="Gene3D" id="3.40.50.300">
    <property type="entry name" value="P-loop containing nucleotide triphosphate hydrolases"/>
    <property type="match status" value="2"/>
</dbReference>
<dbReference type="AlphaFoldDB" id="A0AAE0LW65"/>
<accession>A0AAE0LW65</accession>
<dbReference type="Pfam" id="PF17866">
    <property type="entry name" value="AAA_lid_6"/>
    <property type="match status" value="1"/>
</dbReference>
<dbReference type="EMBL" id="JAUEPN010000002">
    <property type="protein sequence ID" value="KAK3298924.1"/>
    <property type="molecule type" value="Genomic_DNA"/>
</dbReference>
<protein>
    <submittedName>
        <fullName evidence="6">P-loop containing nucleoside triphosphate hydrolase protein</fullName>
    </submittedName>
</protein>
<dbReference type="FunFam" id="3.40.50.300:FF:000216">
    <property type="entry name" value="Type VII secretion ATPase EccA"/>
    <property type="match status" value="2"/>
</dbReference>
<feature type="domain" description="AAA+ ATPase" evidence="5">
    <location>
        <begin position="192"/>
        <end position="335"/>
    </location>
</feature>
<feature type="domain" description="AAA+ ATPase" evidence="5">
    <location>
        <begin position="509"/>
        <end position="650"/>
    </location>
</feature>
<dbReference type="PANTHER" id="PTHR43392:SF2">
    <property type="entry name" value="AAA-TYPE ATPASE FAMILY PROTEIN _ ANKYRIN REPEAT FAMILY PROTEIN"/>
    <property type="match status" value="1"/>
</dbReference>
<keyword evidence="6" id="KW-0378">Hydrolase</keyword>
<reference evidence="6" key="2">
    <citation type="submission" date="2023-06" db="EMBL/GenBank/DDBJ databases">
        <authorList>
            <consortium name="Lawrence Berkeley National Laboratory"/>
            <person name="Haridas S."/>
            <person name="Hensen N."/>
            <person name="Bonometti L."/>
            <person name="Westerberg I."/>
            <person name="Brannstrom I.O."/>
            <person name="Guillou S."/>
            <person name="Cros-Aarteil S."/>
            <person name="Calhoun S."/>
            <person name="Kuo A."/>
            <person name="Mondo S."/>
            <person name="Pangilinan J."/>
            <person name="Riley R."/>
            <person name="Labutti K."/>
            <person name="Andreopoulos B."/>
            <person name="Lipzen A."/>
            <person name="Chen C."/>
            <person name="Yanf M."/>
            <person name="Daum C."/>
            <person name="Ng V."/>
            <person name="Clum A."/>
            <person name="Steindorff A."/>
            <person name="Ohm R."/>
            <person name="Martin F."/>
            <person name="Silar P."/>
            <person name="Natvig D."/>
            <person name="Lalanne C."/>
            <person name="Gautier V."/>
            <person name="Ament-Velasquez S.L."/>
            <person name="Kruys A."/>
            <person name="Hutchinson M.I."/>
            <person name="Powell A.J."/>
            <person name="Barry K."/>
            <person name="Miller A.N."/>
            <person name="Grigoriev I.V."/>
            <person name="Debuchy R."/>
            <person name="Gladieux P."/>
            <person name="Thoren M.H."/>
            <person name="Johannesson H."/>
        </authorList>
    </citation>
    <scope>NUCLEOTIDE SEQUENCE</scope>
    <source>
        <strain evidence="6">CBS 168.71</strain>
    </source>
</reference>
<dbReference type="InterPro" id="IPR003959">
    <property type="entry name" value="ATPase_AAA_core"/>
</dbReference>
<feature type="compositionally biased region" description="Basic and acidic residues" evidence="4">
    <location>
        <begin position="115"/>
        <end position="125"/>
    </location>
</feature>
<feature type="compositionally biased region" description="Basic and acidic residues" evidence="4">
    <location>
        <begin position="401"/>
        <end position="414"/>
    </location>
</feature>
<keyword evidence="7" id="KW-1185">Reference proteome</keyword>
<dbReference type="PRINTS" id="PR00819">
    <property type="entry name" value="CBXCFQXSUPER"/>
</dbReference>
<dbReference type="InterPro" id="IPR000641">
    <property type="entry name" value="CbxX/CfxQ"/>
</dbReference>
<evidence type="ECO:0000313" key="6">
    <source>
        <dbReference type="EMBL" id="KAK3298924.1"/>
    </source>
</evidence>
<dbReference type="InterPro" id="IPR027417">
    <property type="entry name" value="P-loop_NTPase"/>
</dbReference>
<gene>
    <name evidence="6" type="ORF">B0H64DRAFT_85666</name>
</gene>
<dbReference type="InterPro" id="IPR041627">
    <property type="entry name" value="AAA_lid_6"/>
</dbReference>
<organism evidence="6 7">
    <name type="scientific">Chaetomium fimeti</name>
    <dbReference type="NCBI Taxonomy" id="1854472"/>
    <lineage>
        <taxon>Eukaryota</taxon>
        <taxon>Fungi</taxon>
        <taxon>Dikarya</taxon>
        <taxon>Ascomycota</taxon>
        <taxon>Pezizomycotina</taxon>
        <taxon>Sordariomycetes</taxon>
        <taxon>Sordariomycetidae</taxon>
        <taxon>Sordariales</taxon>
        <taxon>Chaetomiaceae</taxon>
        <taxon>Chaetomium</taxon>
    </lineage>
</organism>
<reference evidence="6" key="1">
    <citation type="journal article" date="2023" name="Mol. Phylogenet. Evol.">
        <title>Genome-scale phylogeny and comparative genomics of the fungal order Sordariales.</title>
        <authorList>
            <person name="Hensen N."/>
            <person name="Bonometti L."/>
            <person name="Westerberg I."/>
            <person name="Brannstrom I.O."/>
            <person name="Guillou S."/>
            <person name="Cros-Aarteil S."/>
            <person name="Calhoun S."/>
            <person name="Haridas S."/>
            <person name="Kuo A."/>
            <person name="Mondo S."/>
            <person name="Pangilinan J."/>
            <person name="Riley R."/>
            <person name="LaButti K."/>
            <person name="Andreopoulos B."/>
            <person name="Lipzen A."/>
            <person name="Chen C."/>
            <person name="Yan M."/>
            <person name="Daum C."/>
            <person name="Ng V."/>
            <person name="Clum A."/>
            <person name="Steindorff A."/>
            <person name="Ohm R.A."/>
            <person name="Martin F."/>
            <person name="Silar P."/>
            <person name="Natvig D.O."/>
            <person name="Lalanne C."/>
            <person name="Gautier V."/>
            <person name="Ament-Velasquez S.L."/>
            <person name="Kruys A."/>
            <person name="Hutchinson M.I."/>
            <person name="Powell A.J."/>
            <person name="Barry K."/>
            <person name="Miller A.N."/>
            <person name="Grigoriev I.V."/>
            <person name="Debuchy R."/>
            <person name="Gladieux P."/>
            <person name="Hiltunen Thoren M."/>
            <person name="Johannesson H."/>
        </authorList>
    </citation>
    <scope>NUCLEOTIDE SEQUENCE</scope>
    <source>
        <strain evidence="6">CBS 168.71</strain>
    </source>
</reference>
<proteinExistence type="inferred from homology"/>
<evidence type="ECO:0000256" key="3">
    <source>
        <dbReference type="ARBA" id="ARBA00022840"/>
    </source>
</evidence>
<dbReference type="Proteomes" id="UP001278766">
    <property type="component" value="Unassembled WGS sequence"/>
</dbReference>
<dbReference type="GeneID" id="87845834"/>
<keyword evidence="3" id="KW-0067">ATP-binding</keyword>
<dbReference type="Gene3D" id="1.10.8.60">
    <property type="match status" value="2"/>
</dbReference>
<feature type="region of interest" description="Disordered" evidence="4">
    <location>
        <begin position="718"/>
        <end position="757"/>
    </location>
</feature>
<dbReference type="GO" id="GO:0005524">
    <property type="term" value="F:ATP binding"/>
    <property type="evidence" value="ECO:0007669"/>
    <property type="project" value="UniProtKB-KW"/>
</dbReference>
<evidence type="ECO:0000313" key="7">
    <source>
        <dbReference type="Proteomes" id="UP001278766"/>
    </source>
</evidence>
<dbReference type="SUPFAM" id="SSF52540">
    <property type="entry name" value="P-loop containing nucleoside triphosphate hydrolases"/>
    <property type="match status" value="2"/>
</dbReference>
<dbReference type="GO" id="GO:0016887">
    <property type="term" value="F:ATP hydrolysis activity"/>
    <property type="evidence" value="ECO:0007669"/>
    <property type="project" value="InterPro"/>
</dbReference>
<evidence type="ECO:0000256" key="4">
    <source>
        <dbReference type="SAM" id="MobiDB-lite"/>
    </source>
</evidence>
<name>A0AAE0LW65_9PEZI</name>
<comment type="similarity">
    <text evidence="1">Belongs to the CbxX/CfxQ family.</text>
</comment>
<dbReference type="PANTHER" id="PTHR43392">
    <property type="entry name" value="AAA-TYPE ATPASE FAMILY PROTEIN / ANKYRIN REPEAT FAMILY PROTEIN"/>
    <property type="match status" value="1"/>
</dbReference>